<protein>
    <submittedName>
        <fullName evidence="1">Uncharacterized protein</fullName>
    </submittedName>
</protein>
<proteinExistence type="predicted"/>
<name>A0A382D664_9ZZZZ</name>
<accession>A0A382D664</accession>
<feature type="non-terminal residue" evidence="1">
    <location>
        <position position="1"/>
    </location>
</feature>
<dbReference type="AlphaFoldDB" id="A0A382D664"/>
<evidence type="ECO:0000313" key="1">
    <source>
        <dbReference type="EMBL" id="SVB33073.1"/>
    </source>
</evidence>
<reference evidence="1" key="1">
    <citation type="submission" date="2018-05" db="EMBL/GenBank/DDBJ databases">
        <authorList>
            <person name="Lanie J.A."/>
            <person name="Ng W.-L."/>
            <person name="Kazmierczak K.M."/>
            <person name="Andrzejewski T.M."/>
            <person name="Davidsen T.M."/>
            <person name="Wayne K.J."/>
            <person name="Tettelin H."/>
            <person name="Glass J.I."/>
            <person name="Rusch D."/>
            <person name="Podicherti R."/>
            <person name="Tsui H.-C.T."/>
            <person name="Winkler M.E."/>
        </authorList>
    </citation>
    <scope>NUCLEOTIDE SEQUENCE</scope>
</reference>
<gene>
    <name evidence="1" type="ORF">METZ01_LOCUS185927</name>
</gene>
<dbReference type="EMBL" id="UINC01037500">
    <property type="protein sequence ID" value="SVB33073.1"/>
    <property type="molecule type" value="Genomic_DNA"/>
</dbReference>
<organism evidence="1">
    <name type="scientific">marine metagenome</name>
    <dbReference type="NCBI Taxonomy" id="408172"/>
    <lineage>
        <taxon>unclassified sequences</taxon>
        <taxon>metagenomes</taxon>
        <taxon>ecological metagenomes</taxon>
    </lineage>
</organism>
<sequence length="52" mass="5818">VDRYQATSDIISADRTLNIYLSVSLANVWIDACPFQMRPRALPLLAIGSMSY</sequence>